<accession>A0ABN9W5P7</accession>
<dbReference type="Gene3D" id="3.30.420.10">
    <property type="entry name" value="Ribonuclease H-like superfamily/Ribonuclease H"/>
    <property type="match status" value="1"/>
</dbReference>
<evidence type="ECO:0000313" key="1">
    <source>
        <dbReference type="EMBL" id="CAK0881441.1"/>
    </source>
</evidence>
<sequence length="904" mass="100712">MQTSRWAARAAERAQVKAGRQYAQWVSTSWRSSPGLVHRHVKGEGPAQLETLQLEEAVADPMKQMQIREDHWTAVWRSRSFDETKLQRWLARTARRAQEEELPPLTLPQVKQTLASLSPKKAMGADALRSSDVARLPDESVQQWVHLLQEVEAAVLWPRGDRTIGLLLPLLVKCWSRTRATVTDEWSEALEQHWDTAIRGSNALRAALCRSVLDERTVTMSFCAIEALVDLEKFFDSIDLIALLEVAEQEAYPAVVISLEAQAYLAPGRLRRHGWSSGAISAERSIVAGSNHGVKVGKLFLYPLLQRVSAGSPAVGLQTFVDDTILRTDGLKRAAVDQMVVALKRFGECCQAAKLTSSDKSVIVASDMDAAQQVVGGAGGPSLPLKAVEKAVDLGVSTTAGKRRDQSQFHKRAKTVARRMCGIHRMRRKVRLGEYTKMLHKRGHNRRQASRAIAGKGFGRCLTTTLALTLDEDDPGLALPRQLLGEWMQLWRRHPEHRQRVQRAWRLLYQKLKALPQARRWARVRGAISVVICTLLTAGWDVPSATTWHSDVEETWQISEDMEADDTELLDEFTASIKRAWWAKAARHDAGEGLVDGADLHQARRHLARLQRDGEHGTWALQLQVMTGASWTRVRQKEADFDVSATCPLCGLADETLLHRVWQCPCNVGHEDYTSMESLAARAVEGAAAEPCLWLRGLPPTGWTRYEYPEGASEFEHVAGDWDTAAEQYGGEDGFLDVFGDGSGGEHSDDPRLRQCGVGAVILQVSLQAPGELRVAAGVAAGLLGPKQTVPRSELQAFLIALRRTRGCLRYHTDHMPLVHGWRQRRHVSPSGKNADLWWQIRRAIRDRGDSDIEIRFLHSHQEKHLIGNESAQQLFVIAGNMFADEFEQSAAATVLASVTVKPE</sequence>
<organism evidence="1 2">
    <name type="scientific">Prorocentrum cordatum</name>
    <dbReference type="NCBI Taxonomy" id="2364126"/>
    <lineage>
        <taxon>Eukaryota</taxon>
        <taxon>Sar</taxon>
        <taxon>Alveolata</taxon>
        <taxon>Dinophyceae</taxon>
        <taxon>Prorocentrales</taxon>
        <taxon>Prorocentraceae</taxon>
        <taxon>Prorocentrum</taxon>
    </lineage>
</organism>
<dbReference type="Proteomes" id="UP001189429">
    <property type="component" value="Unassembled WGS sequence"/>
</dbReference>
<gene>
    <name evidence="1" type="ORF">PCOR1329_LOCUS64283</name>
</gene>
<dbReference type="InterPro" id="IPR036397">
    <property type="entry name" value="RNaseH_sf"/>
</dbReference>
<protein>
    <recommendedName>
        <fullName evidence="3">Reverse transcriptase domain-containing protein</fullName>
    </recommendedName>
</protein>
<dbReference type="EMBL" id="CAUYUJ010018183">
    <property type="protein sequence ID" value="CAK0881441.1"/>
    <property type="molecule type" value="Genomic_DNA"/>
</dbReference>
<comment type="caution">
    <text evidence="1">The sequence shown here is derived from an EMBL/GenBank/DDBJ whole genome shotgun (WGS) entry which is preliminary data.</text>
</comment>
<feature type="non-terminal residue" evidence="1">
    <location>
        <position position="904"/>
    </location>
</feature>
<keyword evidence="2" id="KW-1185">Reference proteome</keyword>
<name>A0ABN9W5P7_9DINO</name>
<evidence type="ECO:0000313" key="2">
    <source>
        <dbReference type="Proteomes" id="UP001189429"/>
    </source>
</evidence>
<proteinExistence type="predicted"/>
<reference evidence="1" key="1">
    <citation type="submission" date="2023-10" db="EMBL/GenBank/DDBJ databases">
        <authorList>
            <person name="Chen Y."/>
            <person name="Shah S."/>
            <person name="Dougan E. K."/>
            <person name="Thang M."/>
            <person name="Chan C."/>
        </authorList>
    </citation>
    <scope>NUCLEOTIDE SEQUENCE [LARGE SCALE GENOMIC DNA]</scope>
</reference>
<evidence type="ECO:0008006" key="3">
    <source>
        <dbReference type="Google" id="ProtNLM"/>
    </source>
</evidence>